<dbReference type="Proteomes" id="UP000095300">
    <property type="component" value="Unassembled WGS sequence"/>
</dbReference>
<evidence type="ECO:0000313" key="9">
    <source>
        <dbReference type="EnsemblMetazoa" id="SCAU015324-PA"/>
    </source>
</evidence>
<evidence type="ECO:0000256" key="4">
    <source>
        <dbReference type="ARBA" id="ARBA00013198"/>
    </source>
</evidence>
<keyword evidence="5 6" id="KW-0378">Hydrolase</keyword>
<feature type="coiled-coil region" evidence="7">
    <location>
        <begin position="3"/>
        <end position="30"/>
    </location>
</feature>
<dbReference type="InterPro" id="IPR005900">
    <property type="entry name" value="6-phosphogluconolactonase_DevB"/>
</dbReference>
<keyword evidence="10" id="KW-1185">Reference proteome</keyword>
<dbReference type="VEuPathDB" id="VectorBase:SCAU015324"/>
<dbReference type="PANTHER" id="PTHR11054:SF0">
    <property type="entry name" value="6-PHOSPHOGLUCONOLACTONASE"/>
    <property type="match status" value="1"/>
</dbReference>
<evidence type="ECO:0000313" key="10">
    <source>
        <dbReference type="Proteomes" id="UP000095300"/>
    </source>
</evidence>
<dbReference type="CDD" id="cd01400">
    <property type="entry name" value="6PGL"/>
    <property type="match status" value="1"/>
</dbReference>
<evidence type="ECO:0000256" key="7">
    <source>
        <dbReference type="SAM" id="Coils"/>
    </source>
</evidence>
<dbReference type="InterPro" id="IPR006148">
    <property type="entry name" value="Glc/Gal-6P_isomerase"/>
</dbReference>
<comment type="similarity">
    <text evidence="3 6">Belongs to the glucosamine/galactosamine-6-phosphate isomerase family. 6-phosphogluconolactonase subfamily.</text>
</comment>
<keyword evidence="7" id="KW-0175">Coiled coil</keyword>
<evidence type="ECO:0000256" key="6">
    <source>
        <dbReference type="RuleBase" id="RU365095"/>
    </source>
</evidence>
<dbReference type="KEGG" id="scac:106087556"/>
<proteinExistence type="inferred from homology"/>
<feature type="domain" description="Glucosamine/galactosamine-6-phosphate isomerase" evidence="8">
    <location>
        <begin position="8"/>
        <end position="226"/>
    </location>
</feature>
<sequence length="238" mass="26415">MNIIVVKNEAEVVEKLKQEIEQRSEEALKTRGVFRLGLSGGSLVSYLSSALESIKSSDLDKWQFFFCDERFVPDTDGDSTYGVYKTALIPKTTLKEKQFVWIDLSGSVENCAEDYEKKILKEFSMEKASVPRFDLLLLGMGPDGHTCSLFPGHALLEEHHKLIASIDDSPKPPPKRITMTLPLINNASCCIFAMCGEGKADMVKRVFVDKESLPAGMVKPTNGDLLCILDEAAGKYVK</sequence>
<name>A0A1I8QA94_STOCA</name>
<dbReference type="GO" id="GO:0017057">
    <property type="term" value="F:6-phosphogluconolactonase activity"/>
    <property type="evidence" value="ECO:0007669"/>
    <property type="project" value="UniProtKB-UniRule"/>
</dbReference>
<evidence type="ECO:0000256" key="2">
    <source>
        <dbReference type="ARBA" id="ARBA00004961"/>
    </source>
</evidence>
<dbReference type="InterPro" id="IPR039104">
    <property type="entry name" value="6PGL"/>
</dbReference>
<reference evidence="9" key="1">
    <citation type="submission" date="2020-05" db="UniProtKB">
        <authorList>
            <consortium name="EnsemblMetazoa"/>
        </authorList>
    </citation>
    <scope>IDENTIFICATION</scope>
    <source>
        <strain evidence="9">USDA</strain>
    </source>
</reference>
<evidence type="ECO:0000256" key="1">
    <source>
        <dbReference type="ARBA" id="ARBA00000832"/>
    </source>
</evidence>
<dbReference type="PANTHER" id="PTHR11054">
    <property type="entry name" value="6-PHOSPHOGLUCONOLACTONASE"/>
    <property type="match status" value="1"/>
</dbReference>
<dbReference type="FunFam" id="3.40.50.1360:FF:000005">
    <property type="entry name" value="6-phosphogluconolactonase"/>
    <property type="match status" value="1"/>
</dbReference>
<comment type="function">
    <text evidence="6">Hydrolysis of 6-phosphogluconolactone to 6-phosphogluconate.</text>
</comment>
<accession>A0A1I8QA94</accession>
<dbReference type="SUPFAM" id="SSF100950">
    <property type="entry name" value="NagB/RpiA/CoA transferase-like"/>
    <property type="match status" value="1"/>
</dbReference>
<dbReference type="GO" id="GO:0005975">
    <property type="term" value="P:carbohydrate metabolic process"/>
    <property type="evidence" value="ECO:0007669"/>
    <property type="project" value="UniProtKB-UniRule"/>
</dbReference>
<evidence type="ECO:0000256" key="5">
    <source>
        <dbReference type="ARBA" id="ARBA00022801"/>
    </source>
</evidence>
<evidence type="ECO:0000256" key="3">
    <source>
        <dbReference type="ARBA" id="ARBA00010662"/>
    </source>
</evidence>
<dbReference type="InterPro" id="IPR037171">
    <property type="entry name" value="NagB/RpiA_transferase-like"/>
</dbReference>
<dbReference type="AlphaFoldDB" id="A0A1I8QA94"/>
<dbReference type="EC" id="3.1.1.31" evidence="4 6"/>
<dbReference type="STRING" id="35570.A0A1I8QA94"/>
<dbReference type="GO" id="GO:0006098">
    <property type="term" value="P:pentose-phosphate shunt"/>
    <property type="evidence" value="ECO:0007669"/>
    <property type="project" value="UniProtKB-UniPathway"/>
</dbReference>
<comment type="pathway">
    <text evidence="2 6">Carbohydrate degradation; pentose phosphate pathway; D-ribulose 5-phosphate from D-glucose 6-phosphate (oxidative stage): step 2/3.</text>
</comment>
<gene>
    <name evidence="9" type="primary">106087556</name>
</gene>
<organism evidence="9 10">
    <name type="scientific">Stomoxys calcitrans</name>
    <name type="common">Stable fly</name>
    <name type="synonym">Conops calcitrans</name>
    <dbReference type="NCBI Taxonomy" id="35570"/>
    <lineage>
        <taxon>Eukaryota</taxon>
        <taxon>Metazoa</taxon>
        <taxon>Ecdysozoa</taxon>
        <taxon>Arthropoda</taxon>
        <taxon>Hexapoda</taxon>
        <taxon>Insecta</taxon>
        <taxon>Pterygota</taxon>
        <taxon>Neoptera</taxon>
        <taxon>Endopterygota</taxon>
        <taxon>Diptera</taxon>
        <taxon>Brachycera</taxon>
        <taxon>Muscomorpha</taxon>
        <taxon>Muscoidea</taxon>
        <taxon>Muscidae</taxon>
        <taxon>Stomoxys</taxon>
    </lineage>
</organism>
<dbReference type="EnsemblMetazoa" id="SCAU015324-RA">
    <property type="protein sequence ID" value="SCAU015324-PA"/>
    <property type="gene ID" value="SCAU015324"/>
</dbReference>
<protein>
    <recommendedName>
        <fullName evidence="4 6">6-phosphogluconolactonase</fullName>
        <shortName evidence="6">6PGL</shortName>
        <ecNumber evidence="4 6">3.1.1.31</ecNumber>
    </recommendedName>
</protein>
<comment type="catalytic activity">
    <reaction evidence="1 6">
        <text>6-phospho-D-glucono-1,5-lactone + H2O = 6-phospho-D-gluconate + H(+)</text>
        <dbReference type="Rhea" id="RHEA:12556"/>
        <dbReference type="ChEBI" id="CHEBI:15377"/>
        <dbReference type="ChEBI" id="CHEBI:15378"/>
        <dbReference type="ChEBI" id="CHEBI:57955"/>
        <dbReference type="ChEBI" id="CHEBI:58759"/>
        <dbReference type="EC" id="3.1.1.31"/>
    </reaction>
</comment>
<evidence type="ECO:0000259" key="8">
    <source>
        <dbReference type="Pfam" id="PF01182"/>
    </source>
</evidence>
<dbReference type="UniPathway" id="UPA00115">
    <property type="reaction ID" value="UER00409"/>
</dbReference>
<dbReference type="OrthoDB" id="432544at2759"/>
<dbReference type="Pfam" id="PF01182">
    <property type="entry name" value="Glucosamine_iso"/>
    <property type="match status" value="1"/>
</dbReference>
<dbReference type="Gene3D" id="3.40.50.1360">
    <property type="match status" value="1"/>
</dbReference>
<dbReference type="NCBIfam" id="TIGR01198">
    <property type="entry name" value="pgl"/>
    <property type="match status" value="1"/>
</dbReference>